<proteinExistence type="predicted"/>
<evidence type="ECO:0000313" key="3">
    <source>
        <dbReference type="EMBL" id="TDN45932.1"/>
    </source>
</evidence>
<dbReference type="PANTHER" id="PTHR30383">
    <property type="entry name" value="THIOESTERASE 1/PROTEASE 1/LYSOPHOSPHOLIPASE L1"/>
    <property type="match status" value="1"/>
</dbReference>
<dbReference type="InterPro" id="IPR013830">
    <property type="entry name" value="SGNH_hydro"/>
</dbReference>
<dbReference type="Proteomes" id="UP000295764">
    <property type="component" value="Unassembled WGS sequence"/>
</dbReference>
<name>A0A4V3BLA6_9MICO</name>
<dbReference type="Gene3D" id="3.40.50.1110">
    <property type="entry name" value="SGNH hydrolase"/>
    <property type="match status" value="1"/>
</dbReference>
<dbReference type="CDD" id="cd00229">
    <property type="entry name" value="SGNH_hydrolase"/>
    <property type="match status" value="1"/>
</dbReference>
<evidence type="ECO:0000313" key="4">
    <source>
        <dbReference type="Proteomes" id="UP000295764"/>
    </source>
</evidence>
<organism evidence="3 4">
    <name type="scientific">Curtobacterium flaccumfaciens</name>
    <dbReference type="NCBI Taxonomy" id="2035"/>
    <lineage>
        <taxon>Bacteria</taxon>
        <taxon>Bacillati</taxon>
        <taxon>Actinomycetota</taxon>
        <taxon>Actinomycetes</taxon>
        <taxon>Micrococcales</taxon>
        <taxon>Microbacteriaceae</taxon>
        <taxon>Curtobacterium</taxon>
    </lineage>
</organism>
<comment type="caution">
    <text evidence="3">The sequence shown here is derived from an EMBL/GenBank/DDBJ whole genome shotgun (WGS) entry which is preliminary data.</text>
</comment>
<feature type="chain" id="PRO_5020354196" evidence="1">
    <location>
        <begin position="31"/>
        <end position="244"/>
    </location>
</feature>
<reference evidence="3 4" key="1">
    <citation type="submission" date="2019-03" db="EMBL/GenBank/DDBJ databases">
        <title>Genomic analyses of the natural microbiome of Caenorhabditis elegans.</title>
        <authorList>
            <person name="Samuel B."/>
        </authorList>
    </citation>
    <scope>NUCLEOTIDE SEQUENCE [LARGE SCALE GENOMIC DNA]</scope>
    <source>
        <strain evidence="3 4">JUb65</strain>
    </source>
</reference>
<dbReference type="EMBL" id="SNVW01000002">
    <property type="protein sequence ID" value="TDN45932.1"/>
    <property type="molecule type" value="Genomic_DNA"/>
</dbReference>
<gene>
    <name evidence="3" type="ORF">EDF64_102350</name>
</gene>
<dbReference type="SUPFAM" id="SSF52266">
    <property type="entry name" value="SGNH hydrolase"/>
    <property type="match status" value="1"/>
</dbReference>
<sequence length="244" mass="25032">MTSPHLVSSARAAAATALALAVSLGLGACAESSASADGTATTSRASTASGRPWNAAPGARVVVIGDSISGGHGLPAEQAWPAVLARTERWQLTNLSCDGAGVLTEGDPDSCASAYEGLVQRAVALRPAVVLVQASSNDLGQDEDEVDGATEQLVADVHRLLPRARVVGLSAIWNEDAPPAQLGAVSAALRTAIDEDGGTYVDIGQPLRGHADWMQSDDVHPTARGQRAVLAAVTAAFERDHVRF</sequence>
<accession>A0A4V3BLA6</accession>
<dbReference type="AlphaFoldDB" id="A0A4V3BLA6"/>
<dbReference type="InterPro" id="IPR051532">
    <property type="entry name" value="Ester_Hydrolysis_Enzymes"/>
</dbReference>
<dbReference type="GO" id="GO:0004622">
    <property type="term" value="F:phosphatidylcholine lysophospholipase activity"/>
    <property type="evidence" value="ECO:0007669"/>
    <property type="project" value="TreeGrafter"/>
</dbReference>
<feature type="signal peptide" evidence="1">
    <location>
        <begin position="1"/>
        <end position="30"/>
    </location>
</feature>
<evidence type="ECO:0000256" key="1">
    <source>
        <dbReference type="SAM" id="SignalP"/>
    </source>
</evidence>
<dbReference type="RefSeq" id="WP_166645595.1">
    <property type="nucleotide sequence ID" value="NZ_SNVW01000002.1"/>
</dbReference>
<feature type="domain" description="SGNH hydrolase-type esterase" evidence="2">
    <location>
        <begin position="63"/>
        <end position="228"/>
    </location>
</feature>
<dbReference type="PANTHER" id="PTHR30383:SF5">
    <property type="entry name" value="SGNH HYDROLASE-TYPE ESTERASE DOMAIN-CONTAINING PROTEIN"/>
    <property type="match status" value="1"/>
</dbReference>
<keyword evidence="1" id="KW-0732">Signal</keyword>
<evidence type="ECO:0000259" key="2">
    <source>
        <dbReference type="Pfam" id="PF13472"/>
    </source>
</evidence>
<dbReference type="Pfam" id="PF13472">
    <property type="entry name" value="Lipase_GDSL_2"/>
    <property type="match status" value="1"/>
</dbReference>
<dbReference type="InterPro" id="IPR036514">
    <property type="entry name" value="SGNH_hydro_sf"/>
</dbReference>
<protein>
    <submittedName>
        <fullName evidence="3">Lysophospholipase L1-like esterase</fullName>
    </submittedName>
</protein>